<evidence type="ECO:0000313" key="2">
    <source>
        <dbReference type="EMBL" id="CAK0793373.1"/>
    </source>
</evidence>
<feature type="non-terminal residue" evidence="2">
    <location>
        <position position="133"/>
    </location>
</feature>
<feature type="region of interest" description="Disordered" evidence="1">
    <location>
        <begin position="108"/>
        <end position="133"/>
    </location>
</feature>
<keyword evidence="3" id="KW-1185">Reference proteome</keyword>
<dbReference type="Proteomes" id="UP001189429">
    <property type="component" value="Unassembled WGS sequence"/>
</dbReference>
<dbReference type="EMBL" id="CAUYUJ010000947">
    <property type="protein sequence ID" value="CAK0793373.1"/>
    <property type="molecule type" value="Genomic_DNA"/>
</dbReference>
<evidence type="ECO:0000313" key="3">
    <source>
        <dbReference type="Proteomes" id="UP001189429"/>
    </source>
</evidence>
<gene>
    <name evidence="2" type="ORF">PCOR1329_LOCUS3688</name>
</gene>
<accession>A0ABN9PPB1</accession>
<sequence>VHRAATLQAAAMAELDPTVQQAAVCADEREDGSLRAELTGPPVLETPVLAELARLPRHRDAMGRGLSLLLSAGGSLAAAARLGAHGAGASRRRLARTVGCLRLARPAKPCRAAGPSPAGADTAYLLAPASRSR</sequence>
<protein>
    <submittedName>
        <fullName evidence="2">Uncharacterized protein</fullName>
    </submittedName>
</protein>
<comment type="caution">
    <text evidence="2">The sequence shown here is derived from an EMBL/GenBank/DDBJ whole genome shotgun (WGS) entry which is preliminary data.</text>
</comment>
<evidence type="ECO:0000256" key="1">
    <source>
        <dbReference type="SAM" id="MobiDB-lite"/>
    </source>
</evidence>
<reference evidence="2" key="1">
    <citation type="submission" date="2023-10" db="EMBL/GenBank/DDBJ databases">
        <authorList>
            <person name="Chen Y."/>
            <person name="Shah S."/>
            <person name="Dougan E. K."/>
            <person name="Thang M."/>
            <person name="Chan C."/>
        </authorList>
    </citation>
    <scope>NUCLEOTIDE SEQUENCE [LARGE SCALE GENOMIC DNA]</scope>
</reference>
<name>A0ABN9PPB1_9DINO</name>
<proteinExistence type="predicted"/>
<feature type="non-terminal residue" evidence="2">
    <location>
        <position position="1"/>
    </location>
</feature>
<organism evidence="2 3">
    <name type="scientific">Prorocentrum cordatum</name>
    <dbReference type="NCBI Taxonomy" id="2364126"/>
    <lineage>
        <taxon>Eukaryota</taxon>
        <taxon>Sar</taxon>
        <taxon>Alveolata</taxon>
        <taxon>Dinophyceae</taxon>
        <taxon>Prorocentrales</taxon>
        <taxon>Prorocentraceae</taxon>
        <taxon>Prorocentrum</taxon>
    </lineage>
</organism>